<dbReference type="NCBIfam" id="TIGR02454">
    <property type="entry name" value="ECF_T_CbiQ"/>
    <property type="match status" value="1"/>
</dbReference>
<accession>A0A915XKS3</accession>
<dbReference type="GO" id="GO:0043190">
    <property type="term" value="C:ATP-binding cassette (ABC) transporter complex"/>
    <property type="evidence" value="ECO:0007669"/>
    <property type="project" value="InterPro"/>
</dbReference>
<evidence type="ECO:0000256" key="4">
    <source>
        <dbReference type="ARBA" id="ARBA00022989"/>
    </source>
</evidence>
<name>A0A915XKS3_9BACT</name>
<dbReference type="InterPro" id="IPR003339">
    <property type="entry name" value="ABC/ECF_trnsptr_transmembrane"/>
</dbReference>
<dbReference type="InterPro" id="IPR012809">
    <property type="entry name" value="ECF_CbiQ"/>
</dbReference>
<reference evidence="7" key="1">
    <citation type="submission" date="2020-12" db="EMBL/GenBank/DDBJ databases">
        <title>Desulfobium dissulfuricans gen. nov., sp. nov., a novel mesophilic, sulfate-reducing bacterium isolated from a deep-sea hydrothermal vent.</title>
        <authorList>
            <person name="Hashimoto Y."/>
            <person name="Tame A."/>
            <person name="Sawayama S."/>
            <person name="Miyazaki J."/>
            <person name="Takai K."/>
            <person name="Nakagawa S."/>
        </authorList>
    </citation>
    <scope>NUCLEOTIDE SEQUENCE</scope>
    <source>
        <strain evidence="7">GF1</strain>
    </source>
</reference>
<dbReference type="CDD" id="cd16914">
    <property type="entry name" value="EcfT"/>
    <property type="match status" value="1"/>
</dbReference>
<comment type="subcellular location">
    <subcellularLocation>
        <location evidence="1">Cell membrane</location>
        <topology evidence="1">Multi-pass membrane protein</topology>
    </subcellularLocation>
</comment>
<evidence type="ECO:0000256" key="3">
    <source>
        <dbReference type="ARBA" id="ARBA00022692"/>
    </source>
</evidence>
<dbReference type="PANTHER" id="PTHR34857:SF2">
    <property type="entry name" value="SLL0384 PROTEIN"/>
    <property type="match status" value="1"/>
</dbReference>
<keyword evidence="2" id="KW-1003">Cell membrane</keyword>
<keyword evidence="4 6" id="KW-1133">Transmembrane helix</keyword>
<keyword evidence="8" id="KW-1185">Reference proteome</keyword>
<evidence type="ECO:0000256" key="2">
    <source>
        <dbReference type="ARBA" id="ARBA00022475"/>
    </source>
</evidence>
<proteinExistence type="predicted"/>
<sequence length="249" mass="27868">MTFEGFSQGDSLLHRTDTRVKLVCALALTLVIALCHSFATAAGGLVLGLVLLGLARLPLRQVLWRLLVVNSFIGLLWLSLPLTYPGDPLTLGPLHLSRQGLVLVSLITLKTNGIIVLFISLLATSTVAELGHGLGQLRVPGKLCLLLLFSYRYIFVISQEYQRLLRAARLRCFEPGTNLHTYRTYGHLFGMTLVKSWNRAQRVTQAMMLRGFRGRFYTLEDRILNRRDLIFLASMTTMVICLGILEGIR</sequence>
<dbReference type="InterPro" id="IPR051611">
    <property type="entry name" value="ECF_transporter_component"/>
</dbReference>
<protein>
    <submittedName>
        <fullName evidence="7">Cobalt ECF transporter T component CbiQ</fullName>
    </submittedName>
</protein>
<feature type="transmembrane region" description="Helical" evidence="6">
    <location>
        <begin position="100"/>
        <end position="122"/>
    </location>
</feature>
<dbReference type="Proteomes" id="UP001063350">
    <property type="component" value="Chromosome"/>
</dbReference>
<feature type="transmembrane region" description="Helical" evidence="6">
    <location>
        <begin position="62"/>
        <end position="80"/>
    </location>
</feature>
<dbReference type="RefSeq" id="WP_267927111.1">
    <property type="nucleotide sequence ID" value="NZ_AP024233.1"/>
</dbReference>
<keyword evidence="5 6" id="KW-0472">Membrane</keyword>
<evidence type="ECO:0000256" key="1">
    <source>
        <dbReference type="ARBA" id="ARBA00004651"/>
    </source>
</evidence>
<dbReference type="EMBL" id="AP024233">
    <property type="protein sequence ID" value="BCO10377.1"/>
    <property type="molecule type" value="Genomic_DNA"/>
</dbReference>
<dbReference type="KEGG" id="ddu:GF1_27530"/>
<evidence type="ECO:0000256" key="6">
    <source>
        <dbReference type="SAM" id="Phobius"/>
    </source>
</evidence>
<keyword evidence="3 6" id="KW-0812">Transmembrane</keyword>
<feature type="transmembrane region" description="Helical" evidence="6">
    <location>
        <begin position="20"/>
        <end position="50"/>
    </location>
</feature>
<gene>
    <name evidence="7" type="primary">cbiQ</name>
    <name evidence="7" type="ORF">GF1_27530</name>
</gene>
<dbReference type="PANTHER" id="PTHR34857">
    <property type="entry name" value="SLL0384 PROTEIN"/>
    <property type="match status" value="1"/>
</dbReference>
<dbReference type="GO" id="GO:0006824">
    <property type="term" value="P:cobalt ion transport"/>
    <property type="evidence" value="ECO:0007669"/>
    <property type="project" value="InterPro"/>
</dbReference>
<dbReference type="Pfam" id="PF02361">
    <property type="entry name" value="CbiQ"/>
    <property type="match status" value="1"/>
</dbReference>
<evidence type="ECO:0000256" key="5">
    <source>
        <dbReference type="ARBA" id="ARBA00023136"/>
    </source>
</evidence>
<feature type="transmembrane region" description="Helical" evidence="6">
    <location>
        <begin position="229"/>
        <end position="248"/>
    </location>
</feature>
<organism evidence="7 8">
    <name type="scientific">Desulfolithobacter dissulfuricans</name>
    <dbReference type="NCBI Taxonomy" id="2795293"/>
    <lineage>
        <taxon>Bacteria</taxon>
        <taxon>Pseudomonadati</taxon>
        <taxon>Thermodesulfobacteriota</taxon>
        <taxon>Desulfobulbia</taxon>
        <taxon>Desulfobulbales</taxon>
        <taxon>Desulfobulbaceae</taxon>
        <taxon>Desulfolithobacter</taxon>
    </lineage>
</organism>
<dbReference type="AlphaFoldDB" id="A0A915XKS3"/>
<evidence type="ECO:0000313" key="7">
    <source>
        <dbReference type="EMBL" id="BCO10377.1"/>
    </source>
</evidence>
<evidence type="ECO:0000313" key="8">
    <source>
        <dbReference type="Proteomes" id="UP001063350"/>
    </source>
</evidence>